<protein>
    <submittedName>
        <fullName evidence="1">Uncharacterized protein</fullName>
    </submittedName>
</protein>
<dbReference type="EMBL" id="EQ973912">
    <property type="protein sequence ID" value="EEF39118.1"/>
    <property type="molecule type" value="Genomic_DNA"/>
</dbReference>
<proteinExistence type="predicted"/>
<name>B9SBB0_RICCO</name>
<accession>B9SBB0</accession>
<dbReference type="AlphaFoldDB" id="B9SBB0"/>
<evidence type="ECO:0000313" key="2">
    <source>
        <dbReference type="Proteomes" id="UP000008311"/>
    </source>
</evidence>
<evidence type="ECO:0000313" key="1">
    <source>
        <dbReference type="EMBL" id="EEF39118.1"/>
    </source>
</evidence>
<organism evidence="1 2">
    <name type="scientific">Ricinus communis</name>
    <name type="common">Castor bean</name>
    <dbReference type="NCBI Taxonomy" id="3988"/>
    <lineage>
        <taxon>Eukaryota</taxon>
        <taxon>Viridiplantae</taxon>
        <taxon>Streptophyta</taxon>
        <taxon>Embryophyta</taxon>
        <taxon>Tracheophyta</taxon>
        <taxon>Spermatophyta</taxon>
        <taxon>Magnoliopsida</taxon>
        <taxon>eudicotyledons</taxon>
        <taxon>Gunneridae</taxon>
        <taxon>Pentapetalae</taxon>
        <taxon>rosids</taxon>
        <taxon>fabids</taxon>
        <taxon>Malpighiales</taxon>
        <taxon>Euphorbiaceae</taxon>
        <taxon>Acalyphoideae</taxon>
        <taxon>Acalypheae</taxon>
        <taxon>Ricinus</taxon>
    </lineage>
</organism>
<dbReference type="InParanoid" id="B9SBB0"/>
<sequence>MYLRGRGEGSGGPLDIVLLGSGRLVHGPFDGPVPRCGQYSILSGRILKKSHFLMNLS</sequence>
<gene>
    <name evidence="1" type="ORF">RCOM_0650760</name>
</gene>
<keyword evidence="2" id="KW-1185">Reference proteome</keyword>
<reference evidence="2" key="1">
    <citation type="journal article" date="2010" name="Nat. Biotechnol.">
        <title>Draft genome sequence of the oilseed species Ricinus communis.</title>
        <authorList>
            <person name="Chan A.P."/>
            <person name="Crabtree J."/>
            <person name="Zhao Q."/>
            <person name="Lorenzi H."/>
            <person name="Orvis J."/>
            <person name="Puiu D."/>
            <person name="Melake-Berhan A."/>
            <person name="Jones K.M."/>
            <person name="Redman J."/>
            <person name="Chen G."/>
            <person name="Cahoon E.B."/>
            <person name="Gedil M."/>
            <person name="Stanke M."/>
            <person name="Haas B.J."/>
            <person name="Wortman J.R."/>
            <person name="Fraser-Liggett C.M."/>
            <person name="Ravel J."/>
            <person name="Rabinowicz P.D."/>
        </authorList>
    </citation>
    <scope>NUCLEOTIDE SEQUENCE [LARGE SCALE GENOMIC DNA]</scope>
    <source>
        <strain evidence="2">cv. Hale</strain>
    </source>
</reference>
<dbReference type="Proteomes" id="UP000008311">
    <property type="component" value="Unassembled WGS sequence"/>
</dbReference>